<dbReference type="Gene3D" id="3.30.450.70">
    <property type="match status" value="1"/>
</dbReference>
<evidence type="ECO:0000313" key="2">
    <source>
        <dbReference type="Proteomes" id="UP000215453"/>
    </source>
</evidence>
<sequence>MDRSPSIAAIGVIGRNNNPLHISLFPATSTSSPEAFVSEPRDVMEYQLMLNSTLDIFEARLPSKSAGSADFGLLHALDERIALYGWLLNTGVKLVIVVDMEGRTAPDAEAARTAVLGLRTGDLLPAFQALQAAYIRLLRNPFYVPDDHDRKLTKLRGSLEIQSPSFIKEVERIGQSCLAHWIERGWHETSAAWQASLSVTRSGLNGPGDATVAGYLMWSVMGDRTSSAFEILDDAL</sequence>
<dbReference type="Pfam" id="PF04628">
    <property type="entry name" value="Sedlin_N"/>
    <property type="match status" value="1"/>
</dbReference>
<evidence type="ECO:0008006" key="3">
    <source>
        <dbReference type="Google" id="ProtNLM"/>
    </source>
</evidence>
<dbReference type="AlphaFoldDB" id="A0A1Y6M0B8"/>
<evidence type="ECO:0000313" key="1">
    <source>
        <dbReference type="EMBL" id="SMY29309.1"/>
    </source>
</evidence>
<accession>A0A1Y6M0B8</accession>
<dbReference type="PANTHER" id="PTHR12403">
    <property type="entry name" value="TRAFFICKING PROTEIN PARTICLE COMPLEX SUBUNIT 2"/>
    <property type="match status" value="1"/>
</dbReference>
<protein>
    <recommendedName>
        <fullName evidence="3">Sedlin</fullName>
    </recommendedName>
</protein>
<dbReference type="GO" id="GO:0005737">
    <property type="term" value="C:cytoplasm"/>
    <property type="evidence" value="ECO:0007669"/>
    <property type="project" value="GOC"/>
</dbReference>
<dbReference type="InterPro" id="IPR011012">
    <property type="entry name" value="Longin-like_dom_sf"/>
</dbReference>
<organism evidence="1 2">
    <name type="scientific">Zymoseptoria tritici ST99CH_1A5</name>
    <dbReference type="NCBI Taxonomy" id="1276529"/>
    <lineage>
        <taxon>Eukaryota</taxon>
        <taxon>Fungi</taxon>
        <taxon>Dikarya</taxon>
        <taxon>Ascomycota</taxon>
        <taxon>Pezizomycotina</taxon>
        <taxon>Dothideomycetes</taxon>
        <taxon>Dothideomycetidae</taxon>
        <taxon>Mycosphaerellales</taxon>
        <taxon>Mycosphaerellaceae</taxon>
        <taxon>Zymoseptoria</taxon>
    </lineage>
</organism>
<dbReference type="EMBL" id="LT882687">
    <property type="protein sequence ID" value="SMY29309.1"/>
    <property type="molecule type" value="Genomic_DNA"/>
</dbReference>
<dbReference type="GO" id="GO:0006888">
    <property type="term" value="P:endoplasmic reticulum to Golgi vesicle-mediated transport"/>
    <property type="evidence" value="ECO:0007669"/>
    <property type="project" value="InterPro"/>
</dbReference>
<gene>
    <name evidence="1" type="ORF">ZT1A5_G10756</name>
</gene>
<dbReference type="SUPFAM" id="SSF64356">
    <property type="entry name" value="SNARE-like"/>
    <property type="match status" value="1"/>
</dbReference>
<proteinExistence type="predicted"/>
<reference evidence="1 2" key="1">
    <citation type="submission" date="2016-10" db="EMBL/GenBank/DDBJ databases">
        <authorList>
            <person name="Varghese N."/>
        </authorList>
    </citation>
    <scope>NUCLEOTIDE SEQUENCE [LARGE SCALE GENOMIC DNA]</scope>
</reference>
<dbReference type="Proteomes" id="UP000215453">
    <property type="component" value="Chromosome 12"/>
</dbReference>
<name>A0A1Y6M0B8_ZYMTR</name>
<dbReference type="InterPro" id="IPR006722">
    <property type="entry name" value="Sedlin"/>
</dbReference>